<dbReference type="PANTHER" id="PTHR42711:SF5">
    <property type="entry name" value="ABC TRANSPORTER ATP-BINDING PROTEIN NATA"/>
    <property type="match status" value="1"/>
</dbReference>
<dbReference type="Pfam" id="PF00005">
    <property type="entry name" value="ABC_tran"/>
    <property type="match status" value="1"/>
</dbReference>
<dbReference type="Gene3D" id="3.40.50.300">
    <property type="entry name" value="P-loop containing nucleotide triphosphate hydrolases"/>
    <property type="match status" value="1"/>
</dbReference>
<dbReference type="InterPro" id="IPR003439">
    <property type="entry name" value="ABC_transporter-like_ATP-bd"/>
</dbReference>
<evidence type="ECO:0000256" key="2">
    <source>
        <dbReference type="ARBA" id="ARBA00022448"/>
    </source>
</evidence>
<organism evidence="6">
    <name type="scientific">marine metagenome</name>
    <dbReference type="NCBI Taxonomy" id="408172"/>
    <lineage>
        <taxon>unclassified sequences</taxon>
        <taxon>metagenomes</taxon>
        <taxon>ecological metagenomes</taxon>
    </lineage>
</organism>
<dbReference type="SUPFAM" id="SSF52540">
    <property type="entry name" value="P-loop containing nucleoside triphosphate hydrolases"/>
    <property type="match status" value="1"/>
</dbReference>
<dbReference type="EMBL" id="UINC01000692">
    <property type="protein sequence ID" value="SUZ59679.1"/>
    <property type="molecule type" value="Genomic_DNA"/>
</dbReference>
<dbReference type="PROSITE" id="PS50893">
    <property type="entry name" value="ABC_TRANSPORTER_2"/>
    <property type="match status" value="1"/>
</dbReference>
<keyword evidence="2" id="KW-0813">Transport</keyword>
<dbReference type="GO" id="GO:0005524">
    <property type="term" value="F:ATP binding"/>
    <property type="evidence" value="ECO:0007669"/>
    <property type="project" value="UniProtKB-KW"/>
</dbReference>
<gene>
    <name evidence="6" type="ORF">METZ01_LOCUS12533</name>
</gene>
<dbReference type="InterPro" id="IPR003593">
    <property type="entry name" value="AAA+_ATPase"/>
</dbReference>
<evidence type="ECO:0000259" key="5">
    <source>
        <dbReference type="PROSITE" id="PS50893"/>
    </source>
</evidence>
<evidence type="ECO:0000313" key="6">
    <source>
        <dbReference type="EMBL" id="SUZ59679.1"/>
    </source>
</evidence>
<comment type="similarity">
    <text evidence="1">Belongs to the ABC transporter superfamily.</text>
</comment>
<dbReference type="InterPro" id="IPR027417">
    <property type="entry name" value="P-loop_NTPase"/>
</dbReference>
<proteinExistence type="inferred from homology"/>
<name>A0A381NZQ2_9ZZZZ</name>
<feature type="domain" description="ABC transporter" evidence="5">
    <location>
        <begin position="9"/>
        <end position="231"/>
    </location>
</feature>
<dbReference type="InterPro" id="IPR050763">
    <property type="entry name" value="ABC_transporter_ATP-binding"/>
</dbReference>
<dbReference type="AlphaFoldDB" id="A0A381NZQ2"/>
<dbReference type="PANTHER" id="PTHR42711">
    <property type="entry name" value="ABC TRANSPORTER ATP-BINDING PROTEIN"/>
    <property type="match status" value="1"/>
</dbReference>
<keyword evidence="3" id="KW-0547">Nucleotide-binding</keyword>
<dbReference type="SMART" id="SM00382">
    <property type="entry name" value="AAA"/>
    <property type="match status" value="1"/>
</dbReference>
<reference evidence="6" key="1">
    <citation type="submission" date="2018-05" db="EMBL/GenBank/DDBJ databases">
        <authorList>
            <person name="Lanie J.A."/>
            <person name="Ng W.-L."/>
            <person name="Kazmierczak K.M."/>
            <person name="Andrzejewski T.M."/>
            <person name="Davidsen T.M."/>
            <person name="Wayne K.J."/>
            <person name="Tettelin H."/>
            <person name="Glass J.I."/>
            <person name="Rusch D."/>
            <person name="Podicherti R."/>
            <person name="Tsui H.-C.T."/>
            <person name="Winkler M.E."/>
        </authorList>
    </citation>
    <scope>NUCLEOTIDE SEQUENCE</scope>
</reference>
<evidence type="ECO:0000256" key="3">
    <source>
        <dbReference type="ARBA" id="ARBA00022741"/>
    </source>
</evidence>
<protein>
    <recommendedName>
        <fullName evidence="5">ABC transporter domain-containing protein</fullName>
    </recommendedName>
</protein>
<keyword evidence="4" id="KW-0067">ATP-binding</keyword>
<accession>A0A381NZQ2</accession>
<dbReference type="GO" id="GO:0016887">
    <property type="term" value="F:ATP hydrolysis activity"/>
    <property type="evidence" value="ECO:0007669"/>
    <property type="project" value="InterPro"/>
</dbReference>
<evidence type="ECO:0000256" key="4">
    <source>
        <dbReference type="ARBA" id="ARBA00022840"/>
    </source>
</evidence>
<evidence type="ECO:0000256" key="1">
    <source>
        <dbReference type="ARBA" id="ARBA00005417"/>
    </source>
</evidence>
<sequence length="232" mass="26298">MNKKSTLIYELKNLKKVYNNNPILSIGRLQIHRGTIYGILGPIGSGKTTLLRMLAGYDSQSEGKLLYDHSEYQRSWLGKIKVPDEICFTGNHNYNKSQIVKSYIDLCFPNKTNKILKQYFNGSVSKRILPLKIKNLSPGQKAWLDTVFALEGDPRVLIQDDFGSLFDSEMRSIASRGLRKMNKNFGTTIILSSINGNALRNLCSVMIYIENGHIIKIRSGKTSNQYKNKSNK</sequence>